<name>A0A1M6WQP0_9FIRM</name>
<dbReference type="AlphaFoldDB" id="A0A1M6WQP0"/>
<gene>
    <name evidence="1" type="ORF">SAMN02745243_04074</name>
</gene>
<organism evidence="1 2">
    <name type="scientific">Hespellia stercorisuis DSM 15480</name>
    <dbReference type="NCBI Taxonomy" id="1121950"/>
    <lineage>
        <taxon>Bacteria</taxon>
        <taxon>Bacillati</taxon>
        <taxon>Bacillota</taxon>
        <taxon>Clostridia</taxon>
        <taxon>Lachnospirales</taxon>
        <taxon>Lachnospiraceae</taxon>
        <taxon>Hespellia</taxon>
    </lineage>
</organism>
<evidence type="ECO:0000313" key="2">
    <source>
        <dbReference type="Proteomes" id="UP000184301"/>
    </source>
</evidence>
<accession>A0A1M6WQP0</accession>
<keyword evidence="2" id="KW-1185">Reference proteome</keyword>
<dbReference type="Proteomes" id="UP000184301">
    <property type="component" value="Unassembled WGS sequence"/>
</dbReference>
<dbReference type="EMBL" id="FQZY01000117">
    <property type="protein sequence ID" value="SHK95899.1"/>
    <property type="molecule type" value="Genomic_DNA"/>
</dbReference>
<dbReference type="STRING" id="1121950.SAMN02745243_04074"/>
<sequence>MSALLRTRKNNLKRNWGIPPVRDKKISDRRNFLYKRRILQASFFFGEKQEKELYENNMKK</sequence>
<proteinExistence type="predicted"/>
<evidence type="ECO:0000313" key="1">
    <source>
        <dbReference type="EMBL" id="SHK95899.1"/>
    </source>
</evidence>
<reference evidence="1 2" key="1">
    <citation type="submission" date="2016-11" db="EMBL/GenBank/DDBJ databases">
        <authorList>
            <person name="Jaros S."/>
            <person name="Januszkiewicz K."/>
            <person name="Wedrychowicz H."/>
        </authorList>
    </citation>
    <scope>NUCLEOTIDE SEQUENCE [LARGE SCALE GENOMIC DNA]</scope>
    <source>
        <strain evidence="1 2">DSM 15480</strain>
    </source>
</reference>
<protein>
    <submittedName>
        <fullName evidence="1">Uncharacterized protein</fullName>
    </submittedName>
</protein>